<evidence type="ECO:0000256" key="5">
    <source>
        <dbReference type="SAM" id="MobiDB-lite"/>
    </source>
</evidence>
<keyword evidence="4" id="KW-0804">Transcription</keyword>
<sequence length="374" mass="38515">MIGEVTLDQLRVLMAVAEAGSFSAAAKQLRRVQSAVSQAIANLERQLEVAVFDRSTRVPTLTEPGKAILAAARRVAGEVDALRGLAAGLARGLEPSVSLCVDALFPLRVLVALCREFAAAFPTVALRVDTETMSDVAARVLAGAATLGVAAPIAVAPGLERRSLAPIRMIAVVAAGHPLARIEGKIAGARLGEHVQVVLSERGPGGVPDQAVLSPRTWRVADLHTKQALLRAGLGWGNLPAAMVEDDLAAGRLVAIQPAAWAEDEHTLHLSAIHRADTILGPAHRWIVDRLATLCAAETASGPETSTGEGASGSQGRAERASEGANKSAGRGRVGAPGKGAASEAGMDARGRPGSGRAARRSSAGTARRVKSPK</sequence>
<dbReference type="Gene3D" id="3.40.190.290">
    <property type="match status" value="1"/>
</dbReference>
<dbReference type="InterPro" id="IPR036388">
    <property type="entry name" value="WH-like_DNA-bd_sf"/>
</dbReference>
<feature type="compositionally biased region" description="Polar residues" evidence="5">
    <location>
        <begin position="302"/>
        <end position="315"/>
    </location>
</feature>
<comment type="similarity">
    <text evidence="1">Belongs to the LysR transcriptional regulatory family.</text>
</comment>
<dbReference type="Pfam" id="PF00126">
    <property type="entry name" value="HTH_1"/>
    <property type="match status" value="1"/>
</dbReference>
<dbReference type="PANTHER" id="PTHR30126">
    <property type="entry name" value="HTH-TYPE TRANSCRIPTIONAL REGULATOR"/>
    <property type="match status" value="1"/>
</dbReference>
<organism evidence="7 8">
    <name type="scientific">Nannocystis punicea</name>
    <dbReference type="NCBI Taxonomy" id="2995304"/>
    <lineage>
        <taxon>Bacteria</taxon>
        <taxon>Pseudomonadati</taxon>
        <taxon>Myxococcota</taxon>
        <taxon>Polyangia</taxon>
        <taxon>Nannocystales</taxon>
        <taxon>Nannocystaceae</taxon>
        <taxon>Nannocystis</taxon>
    </lineage>
</organism>
<evidence type="ECO:0000313" key="7">
    <source>
        <dbReference type="EMBL" id="WAS97508.1"/>
    </source>
</evidence>
<dbReference type="EMBL" id="CP114040">
    <property type="protein sequence ID" value="WAS97508.1"/>
    <property type="molecule type" value="Genomic_DNA"/>
</dbReference>
<keyword evidence="2" id="KW-0805">Transcription regulation</keyword>
<feature type="region of interest" description="Disordered" evidence="5">
    <location>
        <begin position="300"/>
        <end position="374"/>
    </location>
</feature>
<dbReference type="Proteomes" id="UP001164459">
    <property type="component" value="Chromosome"/>
</dbReference>
<reference evidence="7" key="1">
    <citation type="submission" date="2022-11" db="EMBL/GenBank/DDBJ databases">
        <title>Minimal conservation of predation-associated metabolite biosynthetic gene clusters underscores biosynthetic potential of Myxococcota including descriptions for ten novel species: Archangium lansinium sp. nov., Myxococcus landrumus sp. nov., Nannocystis bai.</title>
        <authorList>
            <person name="Ahearne A."/>
            <person name="Stevens C."/>
            <person name="Dowd S."/>
        </authorList>
    </citation>
    <scope>NUCLEOTIDE SEQUENCE</scope>
    <source>
        <strain evidence="7">Fl3</strain>
    </source>
</reference>
<feature type="compositionally biased region" description="Low complexity" evidence="5">
    <location>
        <begin position="355"/>
        <end position="367"/>
    </location>
</feature>
<dbReference type="InterPro" id="IPR005119">
    <property type="entry name" value="LysR_subst-bd"/>
</dbReference>
<evidence type="ECO:0000313" key="8">
    <source>
        <dbReference type="Proteomes" id="UP001164459"/>
    </source>
</evidence>
<dbReference type="Pfam" id="PF03466">
    <property type="entry name" value="LysR_substrate"/>
    <property type="match status" value="1"/>
</dbReference>
<feature type="domain" description="HTH lysR-type" evidence="6">
    <location>
        <begin position="5"/>
        <end position="62"/>
    </location>
</feature>
<dbReference type="PRINTS" id="PR00039">
    <property type="entry name" value="HTHLYSR"/>
</dbReference>
<evidence type="ECO:0000256" key="2">
    <source>
        <dbReference type="ARBA" id="ARBA00023015"/>
    </source>
</evidence>
<dbReference type="PROSITE" id="PS50931">
    <property type="entry name" value="HTH_LYSR"/>
    <property type="match status" value="1"/>
</dbReference>
<dbReference type="InterPro" id="IPR036390">
    <property type="entry name" value="WH_DNA-bd_sf"/>
</dbReference>
<keyword evidence="3" id="KW-0238">DNA-binding</keyword>
<dbReference type="SUPFAM" id="SSF53850">
    <property type="entry name" value="Periplasmic binding protein-like II"/>
    <property type="match status" value="1"/>
</dbReference>
<keyword evidence="8" id="KW-1185">Reference proteome</keyword>
<gene>
    <name evidence="7" type="ORF">O0S08_15290</name>
</gene>
<proteinExistence type="inferred from homology"/>
<dbReference type="Gene3D" id="1.10.10.10">
    <property type="entry name" value="Winged helix-like DNA-binding domain superfamily/Winged helix DNA-binding domain"/>
    <property type="match status" value="1"/>
</dbReference>
<evidence type="ECO:0000256" key="1">
    <source>
        <dbReference type="ARBA" id="ARBA00009437"/>
    </source>
</evidence>
<dbReference type="SUPFAM" id="SSF46785">
    <property type="entry name" value="Winged helix' DNA-binding domain"/>
    <property type="match status" value="1"/>
</dbReference>
<dbReference type="InterPro" id="IPR000847">
    <property type="entry name" value="LysR_HTH_N"/>
</dbReference>
<evidence type="ECO:0000259" key="6">
    <source>
        <dbReference type="PROSITE" id="PS50931"/>
    </source>
</evidence>
<evidence type="ECO:0000256" key="4">
    <source>
        <dbReference type="ARBA" id="ARBA00023163"/>
    </source>
</evidence>
<dbReference type="RefSeq" id="WP_269039879.1">
    <property type="nucleotide sequence ID" value="NZ_CP114040.1"/>
</dbReference>
<evidence type="ECO:0000256" key="3">
    <source>
        <dbReference type="ARBA" id="ARBA00023125"/>
    </source>
</evidence>
<protein>
    <submittedName>
        <fullName evidence="7">LysR family transcriptional regulator</fullName>
    </submittedName>
</protein>
<accession>A0ABY7HDZ3</accession>
<name>A0ABY7HDZ3_9BACT</name>
<dbReference type="PANTHER" id="PTHR30126:SF91">
    <property type="entry name" value="LYSR FAMILY TRANSCRIPTIONAL REGULATOR"/>
    <property type="match status" value="1"/>
</dbReference>